<dbReference type="InterPro" id="IPR015942">
    <property type="entry name" value="Asp/Glu/hydantoin_racemase"/>
</dbReference>
<sequence>MRLLYINPNSTVAMTETIVATAQATLPGAEVIGWTNHDGPPAIQGPEDGAAALPGLLALLPKAAQISADAIVIACFDDTGLEALRAAAHCPVIGIGQAAFHMAALMGGRFSVVTTLAVSVPVIAQNIETYGFAGICASVRPSGLPVLTVEGGGEAVLQCLSAEIAAAHGEGAASVVLGCAGMAHLKADLAATAPLPLIDGVAASALLAEAMTRLG</sequence>
<comment type="similarity">
    <text evidence="1">Belongs to the HyuE racemase family.</text>
</comment>
<name>A0A7L9WN54_9RHOB</name>
<dbReference type="Gene3D" id="3.40.50.12500">
    <property type="match status" value="1"/>
</dbReference>
<dbReference type="InterPro" id="IPR053714">
    <property type="entry name" value="Iso_Racemase_Enz_sf"/>
</dbReference>
<evidence type="ECO:0000313" key="3">
    <source>
        <dbReference type="Proteomes" id="UP000594118"/>
    </source>
</evidence>
<dbReference type="Pfam" id="PF01177">
    <property type="entry name" value="Asp_Glu_race"/>
    <property type="match status" value="1"/>
</dbReference>
<dbReference type="RefSeq" id="WP_193079260.1">
    <property type="nucleotide sequence ID" value="NZ_CP045201.1"/>
</dbReference>
<dbReference type="KEGG" id="pshq:F3W81_11270"/>
<dbReference type="GO" id="GO:0047661">
    <property type="term" value="F:amino-acid racemase activity"/>
    <property type="evidence" value="ECO:0007669"/>
    <property type="project" value="InterPro"/>
</dbReference>
<reference evidence="2 3" key="1">
    <citation type="submission" date="2019-10" db="EMBL/GenBank/DDBJ databases">
        <title>Pseudopuniceibacterium sp. HQ09 islated from Antarctica.</title>
        <authorList>
            <person name="Liao L."/>
            <person name="Su S."/>
            <person name="Chen B."/>
            <person name="Yu Y."/>
        </authorList>
    </citation>
    <scope>NUCLEOTIDE SEQUENCE [LARGE SCALE GENOMIC DNA]</scope>
    <source>
        <strain evidence="2 3">HQ09</strain>
    </source>
</reference>
<proteinExistence type="inferred from homology"/>
<dbReference type="Proteomes" id="UP000594118">
    <property type="component" value="Chromosome"/>
</dbReference>
<accession>A0A7L9WN54</accession>
<dbReference type="InterPro" id="IPR052186">
    <property type="entry name" value="Hydantoin_racemase-like"/>
</dbReference>
<evidence type="ECO:0000313" key="2">
    <source>
        <dbReference type="EMBL" id="QOL81342.1"/>
    </source>
</evidence>
<keyword evidence="3" id="KW-1185">Reference proteome</keyword>
<dbReference type="EMBL" id="CP045201">
    <property type="protein sequence ID" value="QOL81342.1"/>
    <property type="molecule type" value="Genomic_DNA"/>
</dbReference>
<dbReference type="PANTHER" id="PTHR28047">
    <property type="entry name" value="PROTEIN DCG1"/>
    <property type="match status" value="1"/>
</dbReference>
<protein>
    <submittedName>
        <fullName evidence="2">HyuE hydantoin racemase</fullName>
    </submittedName>
</protein>
<evidence type="ECO:0000256" key="1">
    <source>
        <dbReference type="ARBA" id="ARBA00038414"/>
    </source>
</evidence>
<dbReference type="AlphaFoldDB" id="A0A7L9WN54"/>
<organism evidence="2 3">
    <name type="scientific">Pseudooceanicola spongiae</name>
    <dbReference type="NCBI Taxonomy" id="2613965"/>
    <lineage>
        <taxon>Bacteria</taxon>
        <taxon>Pseudomonadati</taxon>
        <taxon>Pseudomonadota</taxon>
        <taxon>Alphaproteobacteria</taxon>
        <taxon>Rhodobacterales</taxon>
        <taxon>Paracoccaceae</taxon>
        <taxon>Pseudooceanicola</taxon>
    </lineage>
</organism>
<dbReference type="PANTHER" id="PTHR28047:SF5">
    <property type="entry name" value="PROTEIN DCG1"/>
    <property type="match status" value="1"/>
</dbReference>
<gene>
    <name evidence="2" type="ORF">F3W81_11270</name>
</gene>